<proteinExistence type="predicted"/>
<gene>
    <name evidence="1" type="ORF">AVEN_159475_1</name>
</gene>
<organism evidence="1 2">
    <name type="scientific">Araneus ventricosus</name>
    <name type="common">Orbweaver spider</name>
    <name type="synonym">Epeira ventricosa</name>
    <dbReference type="NCBI Taxonomy" id="182803"/>
    <lineage>
        <taxon>Eukaryota</taxon>
        <taxon>Metazoa</taxon>
        <taxon>Ecdysozoa</taxon>
        <taxon>Arthropoda</taxon>
        <taxon>Chelicerata</taxon>
        <taxon>Arachnida</taxon>
        <taxon>Araneae</taxon>
        <taxon>Araneomorphae</taxon>
        <taxon>Entelegynae</taxon>
        <taxon>Araneoidea</taxon>
        <taxon>Araneidae</taxon>
        <taxon>Araneus</taxon>
    </lineage>
</organism>
<dbReference type="EMBL" id="BGPR01000003">
    <property type="protein sequence ID" value="GBL73480.1"/>
    <property type="molecule type" value="Genomic_DNA"/>
</dbReference>
<protein>
    <submittedName>
        <fullName evidence="1">Uncharacterized protein</fullName>
    </submittedName>
</protein>
<sequence>MRSLKKPNFSNRAFIALSDGPLLTSNLLGNRASFERNCVPGGETPEQEISAVPMIKPFSIVILFQEHSQTDCVSKYQMKMSQFQFLCSSQSPSEPTVARNGN</sequence>
<dbReference type="Proteomes" id="UP000499080">
    <property type="component" value="Unassembled WGS sequence"/>
</dbReference>
<comment type="caution">
    <text evidence="1">The sequence shown here is derived from an EMBL/GenBank/DDBJ whole genome shotgun (WGS) entry which is preliminary data.</text>
</comment>
<dbReference type="AlphaFoldDB" id="A0A4Y2A1E3"/>
<reference evidence="1 2" key="1">
    <citation type="journal article" date="2019" name="Sci. Rep.">
        <title>Orb-weaving spider Araneus ventricosus genome elucidates the spidroin gene catalogue.</title>
        <authorList>
            <person name="Kono N."/>
            <person name="Nakamura H."/>
            <person name="Ohtoshi R."/>
            <person name="Moran D.A.P."/>
            <person name="Shinohara A."/>
            <person name="Yoshida Y."/>
            <person name="Fujiwara M."/>
            <person name="Mori M."/>
            <person name="Tomita M."/>
            <person name="Arakawa K."/>
        </authorList>
    </citation>
    <scope>NUCLEOTIDE SEQUENCE [LARGE SCALE GENOMIC DNA]</scope>
</reference>
<evidence type="ECO:0000313" key="1">
    <source>
        <dbReference type="EMBL" id="GBL73480.1"/>
    </source>
</evidence>
<keyword evidence="2" id="KW-1185">Reference proteome</keyword>
<name>A0A4Y2A1E3_ARAVE</name>
<accession>A0A4Y2A1E3</accession>
<evidence type="ECO:0000313" key="2">
    <source>
        <dbReference type="Proteomes" id="UP000499080"/>
    </source>
</evidence>